<sequence length="254" mass="29055">MSSDPSPQPPLATLPGVLELPRIGAVKRPSNFSYYGPVSPRLVSEAAQFLTTRTDVDFMAVSPYLDSYLNSTSADCIGSDAEKSACWFLIRITQSGDQWKIPRWHQDGRMYPYDTGRESVVRSKYGTTLLGPHTLMLPAAPHLFDILKQSKEIFWFWQGEKDVFAQTTAAQRQDSMFEQRIWLAEEYKNEELVELRKGEIIRFSWGRDDSPIHSEPDLVCDRVFLTVLYGSAQELKGMCEMREEVYGKHDAEDR</sequence>
<dbReference type="OrthoDB" id="10261951at2759"/>
<name>A0A6A6TB25_9PLEO</name>
<keyword evidence="2" id="KW-1185">Reference proteome</keyword>
<organism evidence="1 2">
    <name type="scientific">Lophiostoma macrostomum CBS 122681</name>
    <dbReference type="NCBI Taxonomy" id="1314788"/>
    <lineage>
        <taxon>Eukaryota</taxon>
        <taxon>Fungi</taxon>
        <taxon>Dikarya</taxon>
        <taxon>Ascomycota</taxon>
        <taxon>Pezizomycotina</taxon>
        <taxon>Dothideomycetes</taxon>
        <taxon>Pleosporomycetidae</taxon>
        <taxon>Pleosporales</taxon>
        <taxon>Lophiostomataceae</taxon>
        <taxon>Lophiostoma</taxon>
    </lineage>
</organism>
<dbReference type="AlphaFoldDB" id="A0A6A6TB25"/>
<proteinExistence type="predicted"/>
<dbReference type="EMBL" id="MU004332">
    <property type="protein sequence ID" value="KAF2656842.1"/>
    <property type="molecule type" value="Genomic_DNA"/>
</dbReference>
<reference evidence="1" key="1">
    <citation type="journal article" date="2020" name="Stud. Mycol.">
        <title>101 Dothideomycetes genomes: a test case for predicting lifestyles and emergence of pathogens.</title>
        <authorList>
            <person name="Haridas S."/>
            <person name="Albert R."/>
            <person name="Binder M."/>
            <person name="Bloem J."/>
            <person name="Labutti K."/>
            <person name="Salamov A."/>
            <person name="Andreopoulos B."/>
            <person name="Baker S."/>
            <person name="Barry K."/>
            <person name="Bills G."/>
            <person name="Bluhm B."/>
            <person name="Cannon C."/>
            <person name="Castanera R."/>
            <person name="Culley D."/>
            <person name="Daum C."/>
            <person name="Ezra D."/>
            <person name="Gonzalez J."/>
            <person name="Henrissat B."/>
            <person name="Kuo A."/>
            <person name="Liang C."/>
            <person name="Lipzen A."/>
            <person name="Lutzoni F."/>
            <person name="Magnuson J."/>
            <person name="Mondo S."/>
            <person name="Nolan M."/>
            <person name="Ohm R."/>
            <person name="Pangilinan J."/>
            <person name="Park H.-J."/>
            <person name="Ramirez L."/>
            <person name="Alfaro M."/>
            <person name="Sun H."/>
            <person name="Tritt A."/>
            <person name="Yoshinaga Y."/>
            <person name="Zwiers L.-H."/>
            <person name="Turgeon B."/>
            <person name="Goodwin S."/>
            <person name="Spatafora J."/>
            <person name="Crous P."/>
            <person name="Grigoriev I."/>
        </authorList>
    </citation>
    <scope>NUCLEOTIDE SEQUENCE</scope>
    <source>
        <strain evidence="1">CBS 122681</strain>
    </source>
</reference>
<dbReference type="Proteomes" id="UP000799324">
    <property type="component" value="Unassembled WGS sequence"/>
</dbReference>
<gene>
    <name evidence="1" type="ORF">K491DRAFT_677786</name>
</gene>
<evidence type="ECO:0000313" key="1">
    <source>
        <dbReference type="EMBL" id="KAF2656842.1"/>
    </source>
</evidence>
<protein>
    <submittedName>
        <fullName evidence="1">Uncharacterized protein</fullName>
    </submittedName>
</protein>
<accession>A0A6A6TB25</accession>
<evidence type="ECO:0000313" key="2">
    <source>
        <dbReference type="Proteomes" id="UP000799324"/>
    </source>
</evidence>